<evidence type="ECO:0000256" key="1">
    <source>
        <dbReference type="SAM" id="SignalP"/>
    </source>
</evidence>
<gene>
    <name evidence="2" type="ORF">EFE23_24010</name>
</gene>
<sequence length="40" mass="3923">MRLLVGGVTAVVLAAASAAMTGIAHAEADRTITSNSTGTH</sequence>
<feature type="signal peptide" evidence="1">
    <location>
        <begin position="1"/>
        <end position="26"/>
    </location>
</feature>
<keyword evidence="3" id="KW-1185">Reference proteome</keyword>
<comment type="caution">
    <text evidence="2">The sequence shown here is derived from an EMBL/GenBank/DDBJ whole genome shotgun (WGS) entry which is preliminary data.</text>
</comment>
<feature type="chain" id="PRO_5045148625" evidence="1">
    <location>
        <begin position="27"/>
        <end position="40"/>
    </location>
</feature>
<keyword evidence="1" id="KW-0732">Signal</keyword>
<evidence type="ECO:0000313" key="3">
    <source>
        <dbReference type="Proteomes" id="UP000280698"/>
    </source>
</evidence>
<organism evidence="2 3">
    <name type="scientific">Micromonospora solifontis</name>
    <dbReference type="NCBI Taxonomy" id="2487138"/>
    <lineage>
        <taxon>Bacteria</taxon>
        <taxon>Bacillati</taxon>
        <taxon>Actinomycetota</taxon>
        <taxon>Actinomycetes</taxon>
        <taxon>Micromonosporales</taxon>
        <taxon>Micromonosporaceae</taxon>
        <taxon>Micromonospora</taxon>
    </lineage>
</organism>
<name>A0ABX9WCF2_9ACTN</name>
<reference evidence="2 3" key="1">
    <citation type="submission" date="2018-11" db="EMBL/GenBank/DDBJ databases">
        <title>Micromonospora sp. PPF5-17, a new actinomycetes isolated from a hot spring soil.</title>
        <authorList>
            <person name="Thawai C."/>
        </authorList>
    </citation>
    <scope>NUCLEOTIDE SEQUENCE [LARGE SCALE GENOMIC DNA]</scope>
    <source>
        <strain evidence="2 3">PPF5-17</strain>
    </source>
</reference>
<proteinExistence type="predicted"/>
<feature type="non-terminal residue" evidence="2">
    <location>
        <position position="40"/>
    </location>
</feature>
<dbReference type="EMBL" id="RJLN01000098">
    <property type="protein sequence ID" value="RNL90382.1"/>
    <property type="molecule type" value="Genomic_DNA"/>
</dbReference>
<evidence type="ECO:0000313" key="2">
    <source>
        <dbReference type="EMBL" id="RNL90382.1"/>
    </source>
</evidence>
<dbReference type="Proteomes" id="UP000280698">
    <property type="component" value="Unassembled WGS sequence"/>
</dbReference>
<accession>A0ABX9WCF2</accession>
<protein>
    <submittedName>
        <fullName evidence="2">1,4-beta-xylanase</fullName>
    </submittedName>
</protein>